<dbReference type="EMBL" id="SMTK01000004">
    <property type="protein sequence ID" value="TDK24538.1"/>
    <property type="molecule type" value="Genomic_DNA"/>
</dbReference>
<evidence type="ECO:0000259" key="2">
    <source>
        <dbReference type="PROSITE" id="PS51186"/>
    </source>
</evidence>
<evidence type="ECO:0000313" key="4">
    <source>
        <dbReference type="Proteomes" id="UP000295411"/>
    </source>
</evidence>
<dbReference type="InterPro" id="IPR000182">
    <property type="entry name" value="GNAT_dom"/>
</dbReference>
<protein>
    <submittedName>
        <fullName evidence="3">N-acetyltransferase</fullName>
    </submittedName>
</protein>
<dbReference type="InterPro" id="IPR051908">
    <property type="entry name" value="Ribosomal_N-acetyltransferase"/>
</dbReference>
<feature type="domain" description="N-acetyltransferase" evidence="2">
    <location>
        <begin position="63"/>
        <end position="218"/>
    </location>
</feature>
<dbReference type="GO" id="GO:0008999">
    <property type="term" value="F:protein-N-terminal-alanine acetyltransferase activity"/>
    <property type="evidence" value="ECO:0007669"/>
    <property type="project" value="TreeGrafter"/>
</dbReference>
<evidence type="ECO:0000313" key="3">
    <source>
        <dbReference type="EMBL" id="TDK24538.1"/>
    </source>
</evidence>
<dbReference type="OrthoDB" id="4946490at2"/>
<dbReference type="Proteomes" id="UP000295411">
    <property type="component" value="Unassembled WGS sequence"/>
</dbReference>
<keyword evidence="3" id="KW-0808">Transferase</keyword>
<dbReference type="GO" id="GO:0005737">
    <property type="term" value="C:cytoplasm"/>
    <property type="evidence" value="ECO:0007669"/>
    <property type="project" value="TreeGrafter"/>
</dbReference>
<reference evidence="3 4" key="1">
    <citation type="submission" date="2019-03" db="EMBL/GenBank/DDBJ databases">
        <title>Arthrobacter sp. nov., an bacterium isolated from biocrust in Mu Us Desert.</title>
        <authorList>
            <person name="Lixiong L."/>
        </authorList>
    </citation>
    <scope>NUCLEOTIDE SEQUENCE [LARGE SCALE GENOMIC DNA]</scope>
    <source>
        <strain evidence="3 4">SLN-3</strain>
    </source>
</reference>
<dbReference type="GO" id="GO:1990189">
    <property type="term" value="F:protein N-terminal-serine acetyltransferase activity"/>
    <property type="evidence" value="ECO:0007669"/>
    <property type="project" value="TreeGrafter"/>
</dbReference>
<dbReference type="PANTHER" id="PTHR43441:SF10">
    <property type="entry name" value="ACETYLTRANSFERASE"/>
    <property type="match status" value="1"/>
</dbReference>
<proteinExistence type="predicted"/>
<dbReference type="PANTHER" id="PTHR43441">
    <property type="entry name" value="RIBOSOMAL-PROTEIN-SERINE ACETYLTRANSFERASE"/>
    <property type="match status" value="1"/>
</dbReference>
<sequence>MGSNVACGVAAGQAPRRRRSARTGCRASGRIAAEPVPILRRRCNDRLMAFPVPLPSELRDKSVSLRALTDDDWRLEYELSRVPDVPAWTYYPADMDEDYARRRIARTKERHQERLAGRYAVLLDGLPVGTAGMAEVEDAEPELFYVLSPAGRGHGAATGSVRLLTEWLSSQGFSAVALETLAGNTASERVAERAGFRNTGSHPGTHRGQAVQLNRWLRT</sequence>
<dbReference type="Pfam" id="PF13302">
    <property type="entry name" value="Acetyltransf_3"/>
    <property type="match status" value="1"/>
</dbReference>
<dbReference type="SUPFAM" id="SSF55729">
    <property type="entry name" value="Acyl-CoA N-acyltransferases (Nat)"/>
    <property type="match status" value="1"/>
</dbReference>
<gene>
    <name evidence="3" type="ORF">E2F48_11920</name>
</gene>
<evidence type="ECO:0000256" key="1">
    <source>
        <dbReference type="SAM" id="MobiDB-lite"/>
    </source>
</evidence>
<name>A0A4V3ALV3_9MICC</name>
<dbReference type="AlphaFoldDB" id="A0A4V3ALV3"/>
<dbReference type="InterPro" id="IPR016181">
    <property type="entry name" value="Acyl_CoA_acyltransferase"/>
</dbReference>
<keyword evidence="4" id="KW-1185">Reference proteome</keyword>
<feature type="region of interest" description="Disordered" evidence="1">
    <location>
        <begin position="1"/>
        <end position="26"/>
    </location>
</feature>
<dbReference type="Gene3D" id="3.40.630.30">
    <property type="match status" value="1"/>
</dbReference>
<dbReference type="PROSITE" id="PS51186">
    <property type="entry name" value="GNAT"/>
    <property type="match status" value="1"/>
</dbReference>
<comment type="caution">
    <text evidence="3">The sequence shown here is derived from an EMBL/GenBank/DDBJ whole genome shotgun (WGS) entry which is preliminary data.</text>
</comment>
<accession>A0A4V3ALV3</accession>
<organism evidence="3 4">
    <name type="scientific">Arthrobacter crusticola</name>
    <dbReference type="NCBI Taxonomy" id="2547960"/>
    <lineage>
        <taxon>Bacteria</taxon>
        <taxon>Bacillati</taxon>
        <taxon>Actinomycetota</taxon>
        <taxon>Actinomycetes</taxon>
        <taxon>Micrococcales</taxon>
        <taxon>Micrococcaceae</taxon>
        <taxon>Arthrobacter</taxon>
    </lineage>
</organism>